<dbReference type="PRINTS" id="PR00001">
    <property type="entry name" value="GLABLOOD"/>
</dbReference>
<dbReference type="SUPFAM" id="SSF57196">
    <property type="entry name" value="EGF/Laminin"/>
    <property type="match status" value="2"/>
</dbReference>
<dbReference type="CDD" id="cd00054">
    <property type="entry name" value="EGF_CA"/>
    <property type="match status" value="1"/>
</dbReference>
<dbReference type="SMART" id="SM00020">
    <property type="entry name" value="Tryp_SPc"/>
    <property type="match status" value="1"/>
</dbReference>
<dbReference type="SMART" id="SM00181">
    <property type="entry name" value="EGF"/>
    <property type="match status" value="2"/>
</dbReference>
<evidence type="ECO:0000259" key="17">
    <source>
        <dbReference type="PROSITE" id="PS50240"/>
    </source>
</evidence>
<feature type="active site" description="Charge relay system" evidence="11">
    <location>
        <position position="325"/>
    </location>
</feature>
<dbReference type="InterPro" id="IPR000294">
    <property type="entry name" value="GLA_domain"/>
</dbReference>
<feature type="domain" description="Gla" evidence="18">
    <location>
        <begin position="40"/>
        <end position="86"/>
    </location>
</feature>
<dbReference type="Pfam" id="PF00089">
    <property type="entry name" value="Trypsin"/>
    <property type="match status" value="1"/>
</dbReference>
<evidence type="ECO:0000256" key="1">
    <source>
        <dbReference type="ARBA" id="ARBA00004613"/>
    </source>
</evidence>
<dbReference type="GO" id="GO:0071944">
    <property type="term" value="C:cell periphery"/>
    <property type="evidence" value="ECO:0007669"/>
    <property type="project" value="UniProtKB-ARBA"/>
</dbReference>
<dbReference type="AlphaFoldDB" id="A0AAJ7U8J4"/>
<dbReference type="Gene3D" id="4.10.740.10">
    <property type="entry name" value="Coagulation Factor IX"/>
    <property type="match status" value="1"/>
</dbReference>
<keyword evidence="10" id="KW-0325">Glycoprotein</keyword>
<dbReference type="Pfam" id="PF14670">
    <property type="entry name" value="FXa_inhibition"/>
    <property type="match status" value="1"/>
</dbReference>
<evidence type="ECO:0000259" key="18">
    <source>
        <dbReference type="PROSITE" id="PS50998"/>
    </source>
</evidence>
<dbReference type="Gene3D" id="2.40.10.10">
    <property type="entry name" value="Trypsin-like serine proteases"/>
    <property type="match status" value="2"/>
</dbReference>
<dbReference type="Pfam" id="PF00594">
    <property type="entry name" value="Gla"/>
    <property type="match status" value="1"/>
</dbReference>
<dbReference type="PIRSF" id="PIRSF001143">
    <property type="entry name" value="Factor_X"/>
    <property type="match status" value="1"/>
</dbReference>
<evidence type="ECO:0000256" key="6">
    <source>
        <dbReference type="ARBA" id="ARBA00022737"/>
    </source>
</evidence>
<comment type="subcellular location">
    <subcellularLocation>
        <location evidence="1">Secreted</location>
    </subcellularLocation>
</comment>
<evidence type="ECO:0000256" key="9">
    <source>
        <dbReference type="ARBA" id="ARBA00023157"/>
    </source>
</evidence>
<dbReference type="PANTHER" id="PTHR24278">
    <property type="entry name" value="COAGULATION FACTOR"/>
    <property type="match status" value="1"/>
</dbReference>
<reference evidence="20" key="1">
    <citation type="submission" date="2025-08" db="UniProtKB">
        <authorList>
            <consortium name="RefSeq"/>
        </authorList>
    </citation>
    <scope>IDENTIFICATION</scope>
    <source>
        <tissue evidence="20">Sperm</tissue>
    </source>
</reference>
<dbReference type="PROSITE" id="PS00022">
    <property type="entry name" value="EGF_1"/>
    <property type="match status" value="1"/>
</dbReference>
<name>A0AAJ7U8J4_PETMA</name>
<keyword evidence="7 13" id="KW-0378">Hydrolase</keyword>
<dbReference type="PROSITE" id="PS01186">
    <property type="entry name" value="EGF_2"/>
    <property type="match status" value="1"/>
</dbReference>
<dbReference type="PROSITE" id="PS00135">
    <property type="entry name" value="TRYPSIN_SER"/>
    <property type="match status" value="1"/>
</dbReference>
<evidence type="ECO:0000259" key="16">
    <source>
        <dbReference type="PROSITE" id="PS50026"/>
    </source>
</evidence>
<dbReference type="Proteomes" id="UP001318040">
    <property type="component" value="Chromosome 55"/>
</dbReference>
<organism evidence="19 20">
    <name type="scientific">Petromyzon marinus</name>
    <name type="common">Sea lamprey</name>
    <dbReference type="NCBI Taxonomy" id="7757"/>
    <lineage>
        <taxon>Eukaryota</taxon>
        <taxon>Metazoa</taxon>
        <taxon>Chordata</taxon>
        <taxon>Craniata</taxon>
        <taxon>Vertebrata</taxon>
        <taxon>Cyclostomata</taxon>
        <taxon>Hyperoartia</taxon>
        <taxon>Petromyzontiformes</taxon>
        <taxon>Petromyzontidae</taxon>
        <taxon>Petromyzon</taxon>
    </lineage>
</organism>
<dbReference type="KEGG" id="pmrn:116954595"/>
<keyword evidence="3 12" id="KW-0245">EGF-like domain</keyword>
<keyword evidence="4 13" id="KW-0645">Protease</keyword>
<keyword evidence="13" id="KW-0720">Serine protease</keyword>
<evidence type="ECO:0000256" key="14">
    <source>
        <dbReference type="SAM" id="MobiDB-lite"/>
    </source>
</evidence>
<evidence type="ECO:0000256" key="13">
    <source>
        <dbReference type="RuleBase" id="RU363034"/>
    </source>
</evidence>
<feature type="domain" description="Peptidase S1" evidence="17">
    <location>
        <begin position="237"/>
        <end position="471"/>
    </location>
</feature>
<comment type="caution">
    <text evidence="12">Lacks conserved residue(s) required for the propagation of feature annotation.</text>
</comment>
<dbReference type="SUPFAM" id="SSF50494">
    <property type="entry name" value="Trypsin-like serine proteases"/>
    <property type="match status" value="1"/>
</dbReference>
<evidence type="ECO:0000313" key="19">
    <source>
        <dbReference type="Proteomes" id="UP001318040"/>
    </source>
</evidence>
<dbReference type="GO" id="GO:0005615">
    <property type="term" value="C:extracellular space"/>
    <property type="evidence" value="ECO:0007669"/>
    <property type="project" value="TreeGrafter"/>
</dbReference>
<dbReference type="InterPro" id="IPR043504">
    <property type="entry name" value="Peptidase_S1_PA_chymotrypsin"/>
</dbReference>
<evidence type="ECO:0000256" key="2">
    <source>
        <dbReference type="ARBA" id="ARBA00022525"/>
    </source>
</evidence>
<protein>
    <submittedName>
        <fullName evidence="20">Coagulation factor X-like</fullName>
    </submittedName>
</protein>
<keyword evidence="9 12" id="KW-1015">Disulfide bond</keyword>
<feature type="region of interest" description="Disordered" evidence="14">
    <location>
        <begin position="200"/>
        <end position="236"/>
    </location>
</feature>
<evidence type="ECO:0000256" key="3">
    <source>
        <dbReference type="ARBA" id="ARBA00022536"/>
    </source>
</evidence>
<evidence type="ECO:0000256" key="4">
    <source>
        <dbReference type="ARBA" id="ARBA00022670"/>
    </source>
</evidence>
<dbReference type="PRINTS" id="PR00722">
    <property type="entry name" value="CHYMOTRYPSIN"/>
</dbReference>
<keyword evidence="5 15" id="KW-0732">Signal</keyword>
<dbReference type="InterPro" id="IPR050442">
    <property type="entry name" value="Peptidase_S1_coag_factors"/>
</dbReference>
<feature type="disulfide bond" evidence="12">
    <location>
        <begin position="112"/>
        <end position="121"/>
    </location>
</feature>
<dbReference type="InterPro" id="IPR018114">
    <property type="entry name" value="TRYPSIN_HIS"/>
</dbReference>
<dbReference type="PANTHER" id="PTHR24278:SF40">
    <property type="entry name" value="COAGULATION FACTOR VII-LIKE"/>
    <property type="match status" value="1"/>
</dbReference>
<dbReference type="InterPro" id="IPR001314">
    <property type="entry name" value="Peptidase_S1A"/>
</dbReference>
<dbReference type="InterPro" id="IPR000742">
    <property type="entry name" value="EGF"/>
</dbReference>
<dbReference type="InterPro" id="IPR001254">
    <property type="entry name" value="Trypsin_dom"/>
</dbReference>
<gene>
    <name evidence="20" type="primary">LOC116954595</name>
</gene>
<dbReference type="GO" id="GO:0004252">
    <property type="term" value="F:serine-type endopeptidase activity"/>
    <property type="evidence" value="ECO:0007669"/>
    <property type="project" value="InterPro"/>
</dbReference>
<feature type="active site" description="Charge relay system" evidence="11">
    <location>
        <position position="277"/>
    </location>
</feature>
<proteinExistence type="predicted"/>
<feature type="chain" id="PRO_5042562996" evidence="15">
    <location>
        <begin position="21"/>
        <end position="484"/>
    </location>
</feature>
<evidence type="ECO:0000256" key="15">
    <source>
        <dbReference type="SAM" id="SignalP"/>
    </source>
</evidence>
<dbReference type="InterPro" id="IPR012224">
    <property type="entry name" value="Pept_S1A_FX"/>
</dbReference>
<dbReference type="Gene3D" id="2.10.25.10">
    <property type="entry name" value="Laminin"/>
    <property type="match status" value="2"/>
</dbReference>
<dbReference type="PROSITE" id="PS00011">
    <property type="entry name" value="GLA_1"/>
    <property type="match status" value="1"/>
</dbReference>
<keyword evidence="8" id="KW-0106">Calcium</keyword>
<feature type="domain" description="EGF-like" evidence="16">
    <location>
        <begin position="86"/>
        <end position="122"/>
    </location>
</feature>
<dbReference type="SUPFAM" id="SSF57630">
    <property type="entry name" value="GLA-domain"/>
    <property type="match status" value="1"/>
</dbReference>
<keyword evidence="2" id="KW-0964">Secreted</keyword>
<accession>A0AAJ7U8J4</accession>
<dbReference type="GO" id="GO:0005509">
    <property type="term" value="F:calcium ion binding"/>
    <property type="evidence" value="ECO:0007669"/>
    <property type="project" value="InterPro"/>
</dbReference>
<keyword evidence="19" id="KW-1185">Reference proteome</keyword>
<sequence length="484" mass="52949">MNIKAILLLCLFLILQSVRARVFVSRLEAASLLARQRRANSPFSMEETKQGSLERECREETCNFEEAREIFEDDQRTNAFWTLYIRPNPCLSNPCQNGGTCQHTHTVYMCVCPRGWEGRVCSQEVSTGQSCKVNNGRCDHYCEEEEAAAAGGGRRGAVCSCAPGYHLARNRRSCMATEAFPCGRVVSPKSEILMGNSSEAATHVPPSAHAANVNSSSIGDDSEPPASFGQSNHRGRVVGGKECPRGQCPWQVLISRKGAPVCGGTILSPQWILTAAHCTIYETKNLRILAGEHNVDEVEGSEQELGILRIVDHPSFNIKISYDNDISLIQLSRPIQFTRYALPICLPNQRFVRGVLRSVVAGTVSGWGKLNEFGPAAGILQRLEVPYVDDEQCRAAMGSKVITANMFCAGYETGGQDSCSGDSGGPHATRYGSTWFLTGVVSWGKGCAREGKFGVYTKVLNYLDWIAQTMAETESHTLPEPAQH</sequence>
<dbReference type="PROSITE" id="PS50998">
    <property type="entry name" value="GLA_2"/>
    <property type="match status" value="1"/>
</dbReference>
<feature type="active site" description="Charge relay system" evidence="11">
    <location>
        <position position="423"/>
    </location>
</feature>
<dbReference type="InterPro" id="IPR009003">
    <property type="entry name" value="Peptidase_S1_PA"/>
</dbReference>
<feature type="signal peptide" evidence="15">
    <location>
        <begin position="1"/>
        <end position="20"/>
    </location>
</feature>
<dbReference type="CDD" id="cd00190">
    <property type="entry name" value="Tryp_SPc"/>
    <property type="match status" value="1"/>
</dbReference>
<dbReference type="PROSITE" id="PS50240">
    <property type="entry name" value="TRYPSIN_DOM"/>
    <property type="match status" value="1"/>
</dbReference>
<dbReference type="PROSITE" id="PS50026">
    <property type="entry name" value="EGF_3"/>
    <property type="match status" value="1"/>
</dbReference>
<dbReference type="FunFam" id="2.40.10.10:FF:000013">
    <property type="entry name" value="Coagulation factor X"/>
    <property type="match status" value="1"/>
</dbReference>
<evidence type="ECO:0000256" key="10">
    <source>
        <dbReference type="ARBA" id="ARBA00023180"/>
    </source>
</evidence>
<dbReference type="GO" id="GO:0006508">
    <property type="term" value="P:proteolysis"/>
    <property type="evidence" value="ECO:0007669"/>
    <property type="project" value="UniProtKB-KW"/>
</dbReference>
<dbReference type="Pfam" id="PF00008">
    <property type="entry name" value="EGF"/>
    <property type="match status" value="1"/>
</dbReference>
<evidence type="ECO:0000256" key="5">
    <source>
        <dbReference type="ARBA" id="ARBA00022729"/>
    </source>
</evidence>
<evidence type="ECO:0000256" key="12">
    <source>
        <dbReference type="PROSITE-ProRule" id="PRU00076"/>
    </source>
</evidence>
<dbReference type="InterPro" id="IPR033116">
    <property type="entry name" value="TRYPSIN_SER"/>
</dbReference>
<dbReference type="RefSeq" id="XP_032831134.1">
    <property type="nucleotide sequence ID" value="XM_032975243.1"/>
</dbReference>
<evidence type="ECO:0000256" key="11">
    <source>
        <dbReference type="PIRSR" id="PIRSR001143-1"/>
    </source>
</evidence>
<dbReference type="InterPro" id="IPR017857">
    <property type="entry name" value="Coagulation_fac-like_Gla_dom"/>
</dbReference>
<keyword evidence="6" id="KW-0677">Repeat</keyword>
<dbReference type="FunFam" id="4.10.740.10:FF:000001">
    <property type="entry name" value="vitamin K-dependent protein S"/>
    <property type="match status" value="1"/>
</dbReference>
<evidence type="ECO:0000256" key="8">
    <source>
        <dbReference type="ARBA" id="ARBA00022837"/>
    </source>
</evidence>
<dbReference type="SMART" id="SM00069">
    <property type="entry name" value="GLA"/>
    <property type="match status" value="1"/>
</dbReference>
<dbReference type="GO" id="GO:0007596">
    <property type="term" value="P:blood coagulation"/>
    <property type="evidence" value="ECO:0007669"/>
    <property type="project" value="InterPro"/>
</dbReference>
<evidence type="ECO:0000256" key="7">
    <source>
        <dbReference type="ARBA" id="ARBA00022801"/>
    </source>
</evidence>
<evidence type="ECO:0000313" key="20">
    <source>
        <dbReference type="RefSeq" id="XP_032831134.1"/>
    </source>
</evidence>
<dbReference type="PROSITE" id="PS00134">
    <property type="entry name" value="TRYPSIN_HIS"/>
    <property type="match status" value="1"/>
</dbReference>
<dbReference type="InterPro" id="IPR035972">
    <property type="entry name" value="GLA-like_dom_SF"/>
</dbReference>
<dbReference type="FunFam" id="2.10.25.10:FF:000185">
    <property type="entry name" value="basement membrane-specific heparan sulfate proteoglycan core protein-like"/>
    <property type="match status" value="1"/>
</dbReference>